<dbReference type="Gene3D" id="1.10.357.10">
    <property type="entry name" value="Tetracycline Repressor, domain 2"/>
    <property type="match status" value="1"/>
</dbReference>
<comment type="caution">
    <text evidence="4">The sequence shown here is derived from an EMBL/GenBank/DDBJ whole genome shotgun (WGS) entry which is preliminary data.</text>
</comment>
<name>A0A2T1A611_9ACTN</name>
<dbReference type="InterPro" id="IPR009057">
    <property type="entry name" value="Homeodomain-like_sf"/>
</dbReference>
<organism evidence="4 5">
    <name type="scientific">Antricoccus suffuscus</name>
    <dbReference type="NCBI Taxonomy" id="1629062"/>
    <lineage>
        <taxon>Bacteria</taxon>
        <taxon>Bacillati</taxon>
        <taxon>Actinomycetota</taxon>
        <taxon>Actinomycetes</taxon>
        <taxon>Geodermatophilales</taxon>
        <taxon>Antricoccaceae</taxon>
        <taxon>Antricoccus</taxon>
    </lineage>
</organism>
<dbReference type="PANTHER" id="PTHR30055">
    <property type="entry name" value="HTH-TYPE TRANSCRIPTIONAL REGULATOR RUTR"/>
    <property type="match status" value="1"/>
</dbReference>
<reference evidence="4 5" key="1">
    <citation type="submission" date="2018-03" db="EMBL/GenBank/DDBJ databases">
        <title>Genomic Encyclopedia of Archaeal and Bacterial Type Strains, Phase II (KMG-II): from individual species to whole genera.</title>
        <authorList>
            <person name="Goeker M."/>
        </authorList>
    </citation>
    <scope>NUCLEOTIDE SEQUENCE [LARGE SCALE GENOMIC DNA]</scope>
    <source>
        <strain evidence="4 5">DSM 100065</strain>
    </source>
</reference>
<protein>
    <submittedName>
        <fullName evidence="4">TetR family transcriptional regulator</fullName>
    </submittedName>
</protein>
<dbReference type="AlphaFoldDB" id="A0A2T1A611"/>
<dbReference type="Pfam" id="PF17933">
    <property type="entry name" value="TetR_C_25"/>
    <property type="match status" value="1"/>
</dbReference>
<evidence type="ECO:0000256" key="1">
    <source>
        <dbReference type="ARBA" id="ARBA00023125"/>
    </source>
</evidence>
<gene>
    <name evidence="4" type="ORF">CLV47_101176</name>
</gene>
<dbReference type="GO" id="GO:0003700">
    <property type="term" value="F:DNA-binding transcription factor activity"/>
    <property type="evidence" value="ECO:0007669"/>
    <property type="project" value="TreeGrafter"/>
</dbReference>
<dbReference type="PROSITE" id="PS50977">
    <property type="entry name" value="HTH_TETR_2"/>
    <property type="match status" value="1"/>
</dbReference>
<keyword evidence="5" id="KW-1185">Reference proteome</keyword>
<dbReference type="GO" id="GO:0000976">
    <property type="term" value="F:transcription cis-regulatory region binding"/>
    <property type="evidence" value="ECO:0007669"/>
    <property type="project" value="TreeGrafter"/>
</dbReference>
<dbReference type="InterPro" id="IPR001647">
    <property type="entry name" value="HTH_TetR"/>
</dbReference>
<feature type="domain" description="HTH tetR-type" evidence="3">
    <location>
        <begin position="8"/>
        <end position="68"/>
    </location>
</feature>
<evidence type="ECO:0000256" key="2">
    <source>
        <dbReference type="PROSITE-ProRule" id="PRU00335"/>
    </source>
</evidence>
<evidence type="ECO:0000313" key="4">
    <source>
        <dbReference type="EMBL" id="PRZ44052.1"/>
    </source>
</evidence>
<dbReference type="SUPFAM" id="SSF46689">
    <property type="entry name" value="Homeodomain-like"/>
    <property type="match status" value="1"/>
</dbReference>
<dbReference type="EMBL" id="PVUE01000001">
    <property type="protein sequence ID" value="PRZ44052.1"/>
    <property type="molecule type" value="Genomic_DNA"/>
</dbReference>
<evidence type="ECO:0000259" key="3">
    <source>
        <dbReference type="PROSITE" id="PS50977"/>
    </source>
</evidence>
<feature type="DNA-binding region" description="H-T-H motif" evidence="2">
    <location>
        <begin position="31"/>
        <end position="50"/>
    </location>
</feature>
<evidence type="ECO:0000313" key="5">
    <source>
        <dbReference type="Proteomes" id="UP000237752"/>
    </source>
</evidence>
<dbReference type="InterPro" id="IPR041484">
    <property type="entry name" value="TetR_C_25"/>
</dbReference>
<sequence length="212" mass="22795">MRPVPGDLTATAAILREAMRLFAERGATAVSIRDVSAAAGVSSSLVIHHFGSKRGLKEAADERAMGALEEVLAVSGDESTVDGAMESMQASLVDQLQQEPLLMPYLRRLLVDGGPAAQALFDRLLESTRGALHQWQQAGIVRPSADDDVLSAFVLVADLATILLGEQIQTALGFNPVQGEGLQRWSAALLDLYREGIFIQPPAQDRTHRGKR</sequence>
<proteinExistence type="predicted"/>
<accession>A0A2T1A611</accession>
<dbReference type="Proteomes" id="UP000237752">
    <property type="component" value="Unassembled WGS sequence"/>
</dbReference>
<dbReference type="PRINTS" id="PR00455">
    <property type="entry name" value="HTHTETR"/>
</dbReference>
<dbReference type="PANTHER" id="PTHR30055:SF146">
    <property type="entry name" value="HTH-TYPE TRANSCRIPTIONAL DUAL REGULATOR CECR"/>
    <property type="match status" value="1"/>
</dbReference>
<dbReference type="InterPro" id="IPR050109">
    <property type="entry name" value="HTH-type_TetR-like_transc_reg"/>
</dbReference>
<keyword evidence="1 2" id="KW-0238">DNA-binding</keyword>
<dbReference type="Pfam" id="PF00440">
    <property type="entry name" value="TetR_N"/>
    <property type="match status" value="1"/>
</dbReference>
<dbReference type="RefSeq" id="WP_170110895.1">
    <property type="nucleotide sequence ID" value="NZ_PVUE01000001.1"/>
</dbReference>